<proteinExistence type="predicted"/>
<dbReference type="PANTHER" id="PTHR23502:SF2">
    <property type="entry name" value="TRANSPORTER, PUTATIVE (AFU_ORTHOLOGUE AFUA_2G08910)-RELATED"/>
    <property type="match status" value="1"/>
</dbReference>
<name>V5G752_BYSSN</name>
<feature type="transmembrane region" description="Helical" evidence="6">
    <location>
        <begin position="814"/>
        <end position="832"/>
    </location>
</feature>
<evidence type="ECO:0000256" key="6">
    <source>
        <dbReference type="SAM" id="Phobius"/>
    </source>
</evidence>
<evidence type="ECO:0000313" key="8">
    <source>
        <dbReference type="EMBL" id="GAD96717.1"/>
    </source>
</evidence>
<dbReference type="OrthoDB" id="2585655at2759"/>
<keyword evidence="5" id="KW-0539">Nucleus</keyword>
<dbReference type="HOGENOM" id="CLU_320280_0_0_1"/>
<gene>
    <name evidence="8" type="ORF">PVAR5_5382</name>
</gene>
<dbReference type="InterPro" id="IPR011701">
    <property type="entry name" value="MFS"/>
</dbReference>
<dbReference type="GO" id="GO:0005886">
    <property type="term" value="C:plasma membrane"/>
    <property type="evidence" value="ECO:0007669"/>
    <property type="project" value="TreeGrafter"/>
</dbReference>
<dbReference type="Gene3D" id="1.20.1250.20">
    <property type="entry name" value="MFS general substrate transporter like domains"/>
    <property type="match status" value="1"/>
</dbReference>
<dbReference type="InterPro" id="IPR007219">
    <property type="entry name" value="XnlR_reg_dom"/>
</dbReference>
<comment type="subcellular location">
    <subcellularLocation>
        <location evidence="1">Membrane</location>
        <topology evidence="1">Multi-pass membrane protein</topology>
    </subcellularLocation>
</comment>
<keyword evidence="4 6" id="KW-0472">Membrane</keyword>
<protein>
    <recommendedName>
        <fullName evidence="7">Xylanolytic transcriptional activator regulatory domain-containing protein</fullName>
    </recommendedName>
</protein>
<evidence type="ECO:0000256" key="3">
    <source>
        <dbReference type="ARBA" id="ARBA00022989"/>
    </source>
</evidence>
<keyword evidence="9" id="KW-1185">Reference proteome</keyword>
<feature type="transmembrane region" description="Helical" evidence="6">
    <location>
        <begin position="623"/>
        <end position="645"/>
    </location>
</feature>
<feature type="transmembrane region" description="Helical" evidence="6">
    <location>
        <begin position="878"/>
        <end position="901"/>
    </location>
</feature>
<organism evidence="8 9">
    <name type="scientific">Byssochlamys spectabilis (strain No. 5 / NBRC 109023)</name>
    <name type="common">Paecilomyces variotii</name>
    <dbReference type="NCBI Taxonomy" id="1356009"/>
    <lineage>
        <taxon>Eukaryota</taxon>
        <taxon>Fungi</taxon>
        <taxon>Dikarya</taxon>
        <taxon>Ascomycota</taxon>
        <taxon>Pezizomycotina</taxon>
        <taxon>Eurotiomycetes</taxon>
        <taxon>Eurotiomycetidae</taxon>
        <taxon>Eurotiales</taxon>
        <taxon>Thermoascaceae</taxon>
        <taxon>Paecilomyces</taxon>
    </lineage>
</organism>
<evidence type="ECO:0000259" key="7">
    <source>
        <dbReference type="SMART" id="SM00906"/>
    </source>
</evidence>
<keyword evidence="2 6" id="KW-0812">Transmembrane</keyword>
<dbReference type="GO" id="GO:0008270">
    <property type="term" value="F:zinc ion binding"/>
    <property type="evidence" value="ECO:0007669"/>
    <property type="project" value="InterPro"/>
</dbReference>
<comment type="caution">
    <text evidence="8">The sequence shown here is derived from an EMBL/GenBank/DDBJ whole genome shotgun (WGS) entry which is preliminary data.</text>
</comment>
<evidence type="ECO:0000256" key="4">
    <source>
        <dbReference type="ARBA" id="ARBA00023136"/>
    </source>
</evidence>
<accession>V5G752</accession>
<evidence type="ECO:0000256" key="5">
    <source>
        <dbReference type="ARBA" id="ARBA00023242"/>
    </source>
</evidence>
<dbReference type="PANTHER" id="PTHR23502">
    <property type="entry name" value="MAJOR FACILITATOR SUPERFAMILY"/>
    <property type="match status" value="1"/>
</dbReference>
<feature type="transmembrane region" description="Helical" evidence="6">
    <location>
        <begin position="657"/>
        <end position="676"/>
    </location>
</feature>
<evidence type="ECO:0000313" key="9">
    <source>
        <dbReference type="Proteomes" id="UP000018001"/>
    </source>
</evidence>
<sequence length="906" mass="100542">MSSTDPGPIDQESPVSAMGTASVICNHIQPESEGFYGESSAAAFFSQVQESLHKSTGKIHVQFYAAVPTSNLSASDAFLSGPSPLHSLDDYSLPPRSFLRAYKRLWSATGETGETEQLHDSVGLGASDCPPSSFYSALNIMFALGLQFSNEPFENREAMSKVFFCRSWRLSQINLLDHGSLGQVQALLIMAQYLQSTNLPNRCWNIVGLACRVAQGLGLHLQDWHGSRSQLAVEMRRRAWHGCVLLDTVLSMTLGRPPTTSYKSAIPLPSAIDDEYLIPGESNCKQPENVFSRTTFFVQTIKLNRILSEVLSEVYDPWNNMTDESGGEEGLKNQLMTIVAGLDTKLEHFEKDLPSAFRWSGVNVNELRPEKLIELQRNVLSERSTAREILRFLQKMRSVIQSNGDVTPAVPDPHYHRQGNQMDSQGSEHAHVEAVPDLSDLDFTVDSSLEHMDVSGFINFLWKDSWTFTSGDPANWGISHIEDNNSGAQSREHEQFILRRHGTLNLDPVPSASPDDPLNWPTWKKNIQIFMVVCHAAMSTFCSAGCIPAFPTFAEKYGISVDEAAYLTSVQIAFLGVFPFFWNPIASRFGRHPVFLFSTFGSCICNIGGFFCKTYGAQMTTRVFFAILCCPPLGIGSAVVTELFFSHERAQKMGWWTVMITLGIPLGPVIFGTVVYHIGVDWIFGISAIINMCQFLAYLVFGQETLYNRSLNSNTPEGNEKRAKRRWLSFHRLDRTPFSIRDFFGPLALCRFPEIILPAIAHALAFTYGNTAITVELPSQFAELFHFNAQQIGLQYISVVIGAVLGEHPAHRLWIGYIGFVTTVVGIIVWGAELQKVADSHDSWNVKPLVGAAIANFGSQVVTTTLITFAIDTHEGRSAGVGVFVTLVRQIYAFVSLLIIYSPEST</sequence>
<feature type="transmembrane region" description="Helical" evidence="6">
    <location>
        <begin position="852"/>
        <end position="871"/>
    </location>
</feature>
<dbReference type="SMART" id="SM00906">
    <property type="entry name" value="Fungal_trans"/>
    <property type="match status" value="1"/>
</dbReference>
<dbReference type="InterPro" id="IPR036259">
    <property type="entry name" value="MFS_trans_sf"/>
</dbReference>
<dbReference type="GO" id="GO:0006351">
    <property type="term" value="P:DNA-templated transcription"/>
    <property type="evidence" value="ECO:0007669"/>
    <property type="project" value="InterPro"/>
</dbReference>
<dbReference type="CDD" id="cd12148">
    <property type="entry name" value="fungal_TF_MHR"/>
    <property type="match status" value="1"/>
</dbReference>
<dbReference type="InParanoid" id="V5G752"/>
<keyword evidence="3 6" id="KW-1133">Transmembrane helix</keyword>
<feature type="transmembrane region" description="Helical" evidence="6">
    <location>
        <begin position="564"/>
        <end position="582"/>
    </location>
</feature>
<dbReference type="GO" id="GO:0003677">
    <property type="term" value="F:DNA binding"/>
    <property type="evidence" value="ECO:0007669"/>
    <property type="project" value="InterPro"/>
</dbReference>
<feature type="domain" description="Xylanolytic transcriptional activator regulatory" evidence="7">
    <location>
        <begin position="203"/>
        <end position="275"/>
    </location>
</feature>
<dbReference type="Pfam" id="PF07690">
    <property type="entry name" value="MFS_1"/>
    <property type="match status" value="1"/>
</dbReference>
<dbReference type="Pfam" id="PF04082">
    <property type="entry name" value="Fungal_trans"/>
    <property type="match status" value="1"/>
</dbReference>
<feature type="transmembrane region" description="Helical" evidence="6">
    <location>
        <begin position="594"/>
        <end position="611"/>
    </location>
</feature>
<dbReference type="eggNOG" id="KOG0255">
    <property type="taxonomic scope" value="Eukaryota"/>
</dbReference>
<evidence type="ECO:0000256" key="1">
    <source>
        <dbReference type="ARBA" id="ARBA00004141"/>
    </source>
</evidence>
<evidence type="ECO:0000256" key="2">
    <source>
        <dbReference type="ARBA" id="ARBA00022692"/>
    </source>
</evidence>
<reference evidence="9" key="1">
    <citation type="journal article" date="2014" name="Genome Announc.">
        <title>Draft genome sequence of the formaldehyde-resistant fungus Byssochlamys spectabilis No. 5 (anamorph Paecilomyces variotii No. 5) (NBRC109023).</title>
        <authorList>
            <person name="Oka T."/>
            <person name="Ekino K."/>
            <person name="Fukuda K."/>
            <person name="Nomura Y."/>
        </authorList>
    </citation>
    <scope>NUCLEOTIDE SEQUENCE [LARGE SCALE GENOMIC DNA]</scope>
    <source>
        <strain evidence="9">No. 5 / NBRC 109023</strain>
    </source>
</reference>
<feature type="transmembrane region" description="Helical" evidence="6">
    <location>
        <begin position="529"/>
        <end position="552"/>
    </location>
</feature>
<dbReference type="GO" id="GO:0022857">
    <property type="term" value="F:transmembrane transporter activity"/>
    <property type="evidence" value="ECO:0007669"/>
    <property type="project" value="InterPro"/>
</dbReference>
<feature type="transmembrane region" description="Helical" evidence="6">
    <location>
        <begin position="682"/>
        <end position="701"/>
    </location>
</feature>
<dbReference type="Proteomes" id="UP000018001">
    <property type="component" value="Unassembled WGS sequence"/>
</dbReference>
<dbReference type="AlphaFoldDB" id="V5G752"/>
<dbReference type="EMBL" id="BAUL01000173">
    <property type="protein sequence ID" value="GAD96717.1"/>
    <property type="molecule type" value="Genomic_DNA"/>
</dbReference>
<dbReference type="SUPFAM" id="SSF103473">
    <property type="entry name" value="MFS general substrate transporter"/>
    <property type="match status" value="1"/>
</dbReference>